<accession>A0A2G5HQL6</accession>
<dbReference type="Proteomes" id="UP001302367">
    <property type="component" value="Chromosome 6"/>
</dbReference>
<name>A0A2G5HQL6_CERBT</name>
<dbReference type="AlphaFoldDB" id="A0A2G5HQL6"/>
<dbReference type="InterPro" id="IPR056009">
    <property type="entry name" value="DUF7587"/>
</dbReference>
<evidence type="ECO:0000313" key="2">
    <source>
        <dbReference type="EMBL" id="PIA94818.1"/>
    </source>
</evidence>
<feature type="domain" description="DUF7587" evidence="1">
    <location>
        <begin position="28"/>
        <end position="173"/>
    </location>
</feature>
<proteinExistence type="predicted"/>
<keyword evidence="5" id="KW-1185">Reference proteome</keyword>
<dbReference type="EMBL" id="CP134189">
    <property type="protein sequence ID" value="WPB05003.1"/>
    <property type="molecule type" value="Genomic_DNA"/>
</dbReference>
<sequence length="176" mass="20398">MAPNSKEQLLQIFRPHQFAANEEYIDLFHVYDNLSQTPFKLGIGIQCKDDNDYVMNAWNVITPLTMGQHLNWWNRKATQFVSLYSDPVAAQREQARRRNQPFVPGVGSRNVHSVRIAHVRIPPGTGVWFFSRSEMLEMMATFGDGARHEMFTTSAPSEWFVWGRVPEEFIVNRRAL</sequence>
<organism evidence="2 4">
    <name type="scientific">Cercospora beticola</name>
    <name type="common">Sugarbeet leaf spot fungus</name>
    <dbReference type="NCBI Taxonomy" id="122368"/>
    <lineage>
        <taxon>Eukaryota</taxon>
        <taxon>Fungi</taxon>
        <taxon>Dikarya</taxon>
        <taxon>Ascomycota</taxon>
        <taxon>Pezizomycotina</taxon>
        <taxon>Dothideomycetes</taxon>
        <taxon>Dothideomycetidae</taxon>
        <taxon>Mycosphaerellales</taxon>
        <taxon>Mycosphaerellaceae</taxon>
        <taxon>Cercospora</taxon>
    </lineage>
</organism>
<evidence type="ECO:0000313" key="4">
    <source>
        <dbReference type="Proteomes" id="UP000230605"/>
    </source>
</evidence>
<reference evidence="2 4" key="1">
    <citation type="submission" date="2015-10" db="EMBL/GenBank/DDBJ databases">
        <title>The cercosporin biosynthetic gene cluster was horizontally transferred to several fungal lineages and shown to be expanded in Cercospora beticola based on microsynteny with recipient genomes.</title>
        <authorList>
            <person name="De Jonge R."/>
            <person name="Ebert M.K."/>
            <person name="Suttle J.C."/>
            <person name="Jurick Ii W.M."/>
            <person name="Secor G.A."/>
            <person name="Thomma B.P."/>
            <person name="Van De Peer Y."/>
            <person name="Bolton M.D."/>
        </authorList>
    </citation>
    <scope>NUCLEOTIDE SEQUENCE [LARGE SCALE GENOMIC DNA]</scope>
    <source>
        <strain evidence="2 4">09-40</strain>
    </source>
</reference>
<evidence type="ECO:0000313" key="3">
    <source>
        <dbReference type="EMBL" id="WPB05003.1"/>
    </source>
</evidence>
<dbReference type="EMBL" id="LKMD01000104">
    <property type="protein sequence ID" value="PIA94818.1"/>
    <property type="molecule type" value="Genomic_DNA"/>
</dbReference>
<dbReference type="OrthoDB" id="88561at2759"/>
<protein>
    <recommendedName>
        <fullName evidence="1">DUF7587 domain-containing protein</fullName>
    </recommendedName>
</protein>
<evidence type="ECO:0000259" key="1">
    <source>
        <dbReference type="Pfam" id="PF24494"/>
    </source>
</evidence>
<reference evidence="3 5" key="2">
    <citation type="submission" date="2023-09" db="EMBL/GenBank/DDBJ databases">
        <title>Complete-Gapless Cercospora beticola genome.</title>
        <authorList>
            <person name="Wyatt N.A."/>
            <person name="Spanner R.E."/>
            <person name="Bolton M.D."/>
        </authorList>
    </citation>
    <scope>NUCLEOTIDE SEQUENCE [LARGE SCALE GENOMIC DNA]</scope>
    <source>
        <strain evidence="3">Cb09-40</strain>
    </source>
</reference>
<evidence type="ECO:0000313" key="5">
    <source>
        <dbReference type="Proteomes" id="UP001302367"/>
    </source>
</evidence>
<dbReference type="Proteomes" id="UP000230605">
    <property type="component" value="Chromosome 6"/>
</dbReference>
<dbReference type="Pfam" id="PF24494">
    <property type="entry name" value="DUF7587"/>
    <property type="match status" value="1"/>
</dbReference>
<gene>
    <name evidence="2" type="ORF">CB0940_08427</name>
    <name evidence="3" type="ORF">RHO25_009651</name>
</gene>